<dbReference type="AlphaFoldDB" id="A0A0G0RLF5"/>
<dbReference type="InterPro" id="IPR027417">
    <property type="entry name" value="P-loop_NTPase"/>
</dbReference>
<feature type="domain" description="EngC GTPase" evidence="11">
    <location>
        <begin position="119"/>
        <end position="269"/>
    </location>
</feature>
<dbReference type="Gene3D" id="3.40.50.300">
    <property type="entry name" value="P-loop containing nucleotide triphosphate hydrolases"/>
    <property type="match status" value="1"/>
</dbReference>
<evidence type="ECO:0000313" key="14">
    <source>
        <dbReference type="Proteomes" id="UP000034764"/>
    </source>
</evidence>
<comment type="caution">
    <text evidence="13">The sequence shown here is derived from an EMBL/GenBank/DDBJ whole genome shotgun (WGS) entry which is preliminary data.</text>
</comment>
<keyword evidence="3 10" id="KW-0479">Metal-binding</keyword>
<keyword evidence="5 10" id="KW-0547">Nucleotide-binding</keyword>
<evidence type="ECO:0000256" key="2">
    <source>
        <dbReference type="ARBA" id="ARBA00022517"/>
    </source>
</evidence>
<dbReference type="PROSITE" id="PS51721">
    <property type="entry name" value="G_CP"/>
    <property type="match status" value="1"/>
</dbReference>
<feature type="domain" description="CP-type G" evidence="12">
    <location>
        <begin position="111"/>
        <end position="271"/>
    </location>
</feature>
<protein>
    <recommendedName>
        <fullName evidence="10">Small ribosomal subunit biogenesis GTPase RsgA</fullName>
        <ecNumber evidence="10">3.6.1.-</ecNumber>
    </recommendedName>
</protein>
<feature type="binding site" evidence="10">
    <location>
        <begin position="213"/>
        <end position="221"/>
    </location>
    <ligand>
        <name>GTP</name>
        <dbReference type="ChEBI" id="CHEBI:37565"/>
    </ligand>
</feature>
<feature type="binding site" evidence="10">
    <location>
        <position position="294"/>
    </location>
    <ligand>
        <name>Zn(2+)</name>
        <dbReference type="ChEBI" id="CHEBI:29105"/>
    </ligand>
</feature>
<evidence type="ECO:0000256" key="9">
    <source>
        <dbReference type="ARBA" id="ARBA00023134"/>
    </source>
</evidence>
<dbReference type="HAMAP" id="MF_01820">
    <property type="entry name" value="GTPase_RsgA"/>
    <property type="match status" value="1"/>
</dbReference>
<keyword evidence="6 10" id="KW-0378">Hydrolase</keyword>
<sequence length="369" mass="41311">MLPKRIKNIEDLGYDEFFDSNRRKLGFDKFSIARVTSEHRGAYTVINTNGEFLAKITGKQMIKASSREDYPAVGDWVVVTELEAGQAVIHATLPRKTIIKRRSGDKNRSGEKTETQIIATNIDVALVTESLGRDFNLNRFERYLTLATDGGVKPAIILNKIDLASSEELKSKFIEIGSRFPGIDVIPTSTVSGDGLSKLRAYLSPGKTYCFLGSSGIGKSSLINKLLGESMIRTNDISSYSGRGKHTTTGREMYFLANGGIVIDNPGMREVGMTDSTEGLSDLFDNIETLSRMCKFVDCKHIQEPGCRVIESLKSGNLNRDRYANYIRLRKEVEFMEMSGLEKRGKERQFGKFIQNAKKELNRQGHKDY</sequence>
<evidence type="ECO:0000256" key="1">
    <source>
        <dbReference type="ARBA" id="ARBA00022490"/>
    </source>
</evidence>
<dbReference type="GO" id="GO:0042274">
    <property type="term" value="P:ribosomal small subunit biogenesis"/>
    <property type="evidence" value="ECO:0007669"/>
    <property type="project" value="UniProtKB-UniRule"/>
</dbReference>
<keyword evidence="1 10" id="KW-0963">Cytoplasm</keyword>
<dbReference type="InterPro" id="IPR010914">
    <property type="entry name" value="RsgA_GTPase_dom"/>
</dbReference>
<dbReference type="Pfam" id="PF03193">
    <property type="entry name" value="RsgA_GTPase"/>
    <property type="match status" value="1"/>
</dbReference>
<reference evidence="13 14" key="1">
    <citation type="journal article" date="2015" name="Nature">
        <title>rRNA introns, odd ribosomes, and small enigmatic genomes across a large radiation of phyla.</title>
        <authorList>
            <person name="Brown C.T."/>
            <person name="Hug L.A."/>
            <person name="Thomas B.C."/>
            <person name="Sharon I."/>
            <person name="Castelle C.J."/>
            <person name="Singh A."/>
            <person name="Wilkins M.J."/>
            <person name="Williams K.H."/>
            <person name="Banfield J.F."/>
        </authorList>
    </citation>
    <scope>NUCLEOTIDE SEQUENCE [LARGE SCALE GENOMIC DNA]</scope>
</reference>
<evidence type="ECO:0000256" key="4">
    <source>
        <dbReference type="ARBA" id="ARBA00022730"/>
    </source>
</evidence>
<keyword evidence="8 10" id="KW-0694">RNA-binding</keyword>
<gene>
    <name evidence="10" type="primary">rsgA</name>
    <name evidence="13" type="ORF">UT53_C0024G0003</name>
</gene>
<comment type="cofactor">
    <cofactor evidence="10">
        <name>Zn(2+)</name>
        <dbReference type="ChEBI" id="CHEBI:29105"/>
    </cofactor>
    <text evidence="10">Binds 1 zinc ion per subunit.</text>
</comment>
<comment type="similarity">
    <text evidence="10">Belongs to the TRAFAC class YlqF/YawG GTPase family. RsgA subfamily.</text>
</comment>
<dbReference type="InterPro" id="IPR004881">
    <property type="entry name" value="Ribosome_biogen_GTPase_RsgA"/>
</dbReference>
<comment type="function">
    <text evidence="10">One of several proteins that assist in the late maturation steps of the functional core of the 30S ribosomal subunit. Helps release RbfA from mature subunits. May play a role in the assembly of ribosomal proteins into the subunit. Circularly permuted GTPase that catalyzes slow GTP hydrolysis, GTPase activity is stimulated by the 30S ribosomal subunit.</text>
</comment>
<keyword evidence="4 10" id="KW-0699">rRNA-binding</keyword>
<feature type="binding site" evidence="10">
    <location>
        <position position="307"/>
    </location>
    <ligand>
        <name>Zn(2+)</name>
        <dbReference type="ChEBI" id="CHEBI:29105"/>
    </ligand>
</feature>
<evidence type="ECO:0000256" key="7">
    <source>
        <dbReference type="ARBA" id="ARBA00022833"/>
    </source>
</evidence>
<dbReference type="GO" id="GO:0005737">
    <property type="term" value="C:cytoplasm"/>
    <property type="evidence" value="ECO:0007669"/>
    <property type="project" value="UniProtKB-SubCell"/>
</dbReference>
<evidence type="ECO:0000313" key="13">
    <source>
        <dbReference type="EMBL" id="KKR23320.1"/>
    </source>
</evidence>
<dbReference type="GO" id="GO:0019843">
    <property type="term" value="F:rRNA binding"/>
    <property type="evidence" value="ECO:0007669"/>
    <property type="project" value="UniProtKB-KW"/>
</dbReference>
<keyword evidence="2 10" id="KW-0690">Ribosome biogenesis</keyword>
<evidence type="ECO:0000256" key="6">
    <source>
        <dbReference type="ARBA" id="ARBA00022801"/>
    </source>
</evidence>
<evidence type="ECO:0000259" key="12">
    <source>
        <dbReference type="PROSITE" id="PS51721"/>
    </source>
</evidence>
<proteinExistence type="inferred from homology"/>
<evidence type="ECO:0000256" key="3">
    <source>
        <dbReference type="ARBA" id="ARBA00022723"/>
    </source>
</evidence>
<comment type="subcellular location">
    <subcellularLocation>
        <location evidence="10">Cytoplasm</location>
    </subcellularLocation>
</comment>
<feature type="binding site" evidence="10">
    <location>
        <begin position="159"/>
        <end position="162"/>
    </location>
    <ligand>
        <name>GTP</name>
        <dbReference type="ChEBI" id="CHEBI:37565"/>
    </ligand>
</feature>
<dbReference type="SUPFAM" id="SSF52540">
    <property type="entry name" value="P-loop containing nucleoside triphosphate hydrolases"/>
    <property type="match status" value="1"/>
</dbReference>
<dbReference type="EMBL" id="LBXD01000024">
    <property type="protein sequence ID" value="KKR23320.1"/>
    <property type="molecule type" value="Genomic_DNA"/>
</dbReference>
<keyword evidence="7 10" id="KW-0862">Zinc</keyword>
<dbReference type="CDD" id="cd01854">
    <property type="entry name" value="YjeQ_EngC"/>
    <property type="match status" value="1"/>
</dbReference>
<organism evidence="13 14">
    <name type="scientific">Candidatus Yanofskybacteria bacterium GW2011_GWD2_39_48</name>
    <dbReference type="NCBI Taxonomy" id="1619031"/>
    <lineage>
        <taxon>Bacteria</taxon>
        <taxon>Candidatus Yanofskyibacteriota</taxon>
    </lineage>
</organism>
<keyword evidence="9 10" id="KW-0342">GTP-binding</keyword>
<dbReference type="PANTHER" id="PTHR32120:SF10">
    <property type="entry name" value="SMALL RIBOSOMAL SUBUNIT BIOGENESIS GTPASE RSGA"/>
    <property type="match status" value="1"/>
</dbReference>
<dbReference type="PROSITE" id="PS50936">
    <property type="entry name" value="ENGC_GTPASE"/>
    <property type="match status" value="1"/>
</dbReference>
<dbReference type="Proteomes" id="UP000034764">
    <property type="component" value="Unassembled WGS sequence"/>
</dbReference>
<evidence type="ECO:0000259" key="11">
    <source>
        <dbReference type="PROSITE" id="PS50936"/>
    </source>
</evidence>
<feature type="binding site" evidence="10">
    <location>
        <position position="301"/>
    </location>
    <ligand>
        <name>Zn(2+)</name>
        <dbReference type="ChEBI" id="CHEBI:29105"/>
    </ligand>
</feature>
<dbReference type="InterPro" id="IPR030378">
    <property type="entry name" value="G_CP_dom"/>
</dbReference>
<feature type="binding site" evidence="10">
    <location>
        <position position="299"/>
    </location>
    <ligand>
        <name>Zn(2+)</name>
        <dbReference type="ChEBI" id="CHEBI:29105"/>
    </ligand>
</feature>
<comment type="subunit">
    <text evidence="10">Monomer. Associates with 30S ribosomal subunit, binds 16S rRNA.</text>
</comment>
<dbReference type="GO" id="GO:0005525">
    <property type="term" value="F:GTP binding"/>
    <property type="evidence" value="ECO:0007669"/>
    <property type="project" value="UniProtKB-UniRule"/>
</dbReference>
<accession>A0A0G0RLF5</accession>
<name>A0A0G0RLF5_9BACT</name>
<dbReference type="PANTHER" id="PTHR32120">
    <property type="entry name" value="SMALL RIBOSOMAL SUBUNIT BIOGENESIS GTPASE RSGA"/>
    <property type="match status" value="1"/>
</dbReference>
<dbReference type="GO" id="GO:0003924">
    <property type="term" value="F:GTPase activity"/>
    <property type="evidence" value="ECO:0007669"/>
    <property type="project" value="UniProtKB-UniRule"/>
</dbReference>
<dbReference type="EC" id="3.6.1.-" evidence="10"/>
<dbReference type="Gene3D" id="1.10.40.50">
    <property type="entry name" value="Probable gtpase engc, domain 3"/>
    <property type="match status" value="1"/>
</dbReference>
<dbReference type="NCBIfam" id="TIGR00157">
    <property type="entry name" value="ribosome small subunit-dependent GTPase A"/>
    <property type="match status" value="1"/>
</dbReference>
<evidence type="ECO:0000256" key="8">
    <source>
        <dbReference type="ARBA" id="ARBA00022884"/>
    </source>
</evidence>
<evidence type="ECO:0000256" key="10">
    <source>
        <dbReference type="HAMAP-Rule" id="MF_01820"/>
    </source>
</evidence>
<evidence type="ECO:0000256" key="5">
    <source>
        <dbReference type="ARBA" id="ARBA00022741"/>
    </source>
</evidence>
<dbReference type="PATRIC" id="fig|1619031.3.peg.418"/>
<dbReference type="GO" id="GO:0046872">
    <property type="term" value="F:metal ion binding"/>
    <property type="evidence" value="ECO:0007669"/>
    <property type="project" value="UniProtKB-KW"/>
</dbReference>